<dbReference type="InterPro" id="IPR050245">
    <property type="entry name" value="PrsA_foldase"/>
</dbReference>
<accession>A0A926NB62</accession>
<feature type="compositionally biased region" description="Basic and acidic residues" evidence="2">
    <location>
        <begin position="209"/>
        <end position="224"/>
    </location>
</feature>
<dbReference type="PROSITE" id="PS50198">
    <property type="entry name" value="PPIC_PPIASE_2"/>
    <property type="match status" value="1"/>
</dbReference>
<dbReference type="Pfam" id="PF13616">
    <property type="entry name" value="Rotamase_3"/>
    <property type="match status" value="1"/>
</dbReference>
<comment type="caution">
    <text evidence="5">The sequence shown here is derived from an EMBL/GenBank/DDBJ whole genome shotgun (WGS) entry which is preliminary data.</text>
</comment>
<keyword evidence="1 5" id="KW-0413">Isomerase</keyword>
<dbReference type="PANTHER" id="PTHR47245">
    <property type="entry name" value="PEPTIDYLPROLYL ISOMERASE"/>
    <property type="match status" value="1"/>
</dbReference>
<dbReference type="Gene3D" id="3.10.50.40">
    <property type="match status" value="1"/>
</dbReference>
<feature type="chain" id="PRO_5039182807" evidence="3">
    <location>
        <begin position="19"/>
        <end position="338"/>
    </location>
</feature>
<sequence length="338" mass="37997">MQQRSKKFLTGVFSAAMAGVLLLTGCTSEKPKEEAKATDQTMPEFKPMDTTGKKIVAEYKNGKVTEGELNTYINFYSFIDPQLAMAFSNPEMSEQLNQFKEQIAQDYAAQKYISIKQKVDDSIKKESDKMYNELEKQILTAPSEEEEEKPKTLEEAIKGKGFTKNDMQSYILRNIQVNQYLNSQIKGQTYDYIKTQHILVGIGDGEQGSPKRTDAEAKKRADEVKKKLDEGGDFKALAKEYSDDPGSKETGGYIEGDASMFVPEFSKAAQTQPLNKATAPVKTNYGYHVIKPLERKEESLDKADEQVKAKPIQEAYNEIITKELAFKSLLPKSEPADK</sequence>
<keyword evidence="3" id="KW-0732">Signal</keyword>
<feature type="signal peptide" evidence="3">
    <location>
        <begin position="1"/>
        <end position="18"/>
    </location>
</feature>
<dbReference type="InterPro" id="IPR046357">
    <property type="entry name" value="PPIase_dom_sf"/>
</dbReference>
<reference evidence="5" key="1">
    <citation type="submission" date="2020-09" db="EMBL/GenBank/DDBJ databases">
        <title>A novel bacterium of genus Hazenella, isolated from South China Sea.</title>
        <authorList>
            <person name="Huang H."/>
            <person name="Mo K."/>
            <person name="Hu Y."/>
        </authorList>
    </citation>
    <scope>NUCLEOTIDE SEQUENCE</scope>
    <source>
        <strain evidence="5">IB182357</strain>
    </source>
</reference>
<keyword evidence="1" id="KW-0697">Rotamase</keyword>
<evidence type="ECO:0000259" key="4">
    <source>
        <dbReference type="PROSITE" id="PS50198"/>
    </source>
</evidence>
<evidence type="ECO:0000256" key="2">
    <source>
        <dbReference type="SAM" id="MobiDB-lite"/>
    </source>
</evidence>
<feature type="region of interest" description="Disordered" evidence="2">
    <location>
        <begin position="204"/>
        <end position="224"/>
    </location>
</feature>
<keyword evidence="6" id="KW-1185">Reference proteome</keyword>
<feature type="domain" description="PpiC" evidence="4">
    <location>
        <begin position="190"/>
        <end position="294"/>
    </location>
</feature>
<dbReference type="PANTHER" id="PTHR47245:SF2">
    <property type="entry name" value="PEPTIDYL-PROLYL CIS-TRANS ISOMERASE HP_0175-RELATED"/>
    <property type="match status" value="1"/>
</dbReference>
<dbReference type="PROSITE" id="PS51257">
    <property type="entry name" value="PROKAR_LIPOPROTEIN"/>
    <property type="match status" value="1"/>
</dbReference>
<gene>
    <name evidence="5" type="ORF">IC620_08830</name>
</gene>
<protein>
    <submittedName>
        <fullName evidence="5">Peptidylprolyl isomerase</fullName>
    </submittedName>
</protein>
<dbReference type="RefSeq" id="WP_191141971.1">
    <property type="nucleotide sequence ID" value="NZ_JACXAH010000010.1"/>
</dbReference>
<organism evidence="5 6">
    <name type="scientific">Polycladospora coralii</name>
    <dbReference type="NCBI Taxonomy" id="2771432"/>
    <lineage>
        <taxon>Bacteria</taxon>
        <taxon>Bacillati</taxon>
        <taxon>Bacillota</taxon>
        <taxon>Bacilli</taxon>
        <taxon>Bacillales</taxon>
        <taxon>Thermoactinomycetaceae</taxon>
        <taxon>Polycladospora</taxon>
    </lineage>
</organism>
<dbReference type="SUPFAM" id="SSF54534">
    <property type="entry name" value="FKBP-like"/>
    <property type="match status" value="1"/>
</dbReference>
<evidence type="ECO:0000256" key="3">
    <source>
        <dbReference type="SAM" id="SignalP"/>
    </source>
</evidence>
<name>A0A926NB62_9BACL</name>
<evidence type="ECO:0000313" key="5">
    <source>
        <dbReference type="EMBL" id="MBD1372460.1"/>
    </source>
</evidence>
<dbReference type="InterPro" id="IPR000297">
    <property type="entry name" value="PPIase_PpiC"/>
</dbReference>
<evidence type="ECO:0000313" key="6">
    <source>
        <dbReference type="Proteomes" id="UP000661691"/>
    </source>
</evidence>
<evidence type="ECO:0000256" key="1">
    <source>
        <dbReference type="PROSITE-ProRule" id="PRU00278"/>
    </source>
</evidence>
<proteinExistence type="predicted"/>
<dbReference type="EMBL" id="JACXAH010000010">
    <property type="protein sequence ID" value="MBD1372460.1"/>
    <property type="molecule type" value="Genomic_DNA"/>
</dbReference>
<dbReference type="AlphaFoldDB" id="A0A926NB62"/>
<dbReference type="Proteomes" id="UP000661691">
    <property type="component" value="Unassembled WGS sequence"/>
</dbReference>
<dbReference type="GO" id="GO:0003755">
    <property type="term" value="F:peptidyl-prolyl cis-trans isomerase activity"/>
    <property type="evidence" value="ECO:0007669"/>
    <property type="project" value="UniProtKB-KW"/>
</dbReference>